<evidence type="ECO:0008006" key="3">
    <source>
        <dbReference type="Google" id="ProtNLM"/>
    </source>
</evidence>
<dbReference type="EMBL" id="AVPH01000288">
    <property type="protein sequence ID" value="ERD99716.1"/>
    <property type="molecule type" value="Genomic_DNA"/>
</dbReference>
<sequence>MIPISAAQSRQTIQVSDISQTAQQTVSLEDRMIHAFAESAVATGTEKTAIMQKLDQPEALSDPAELFQLQQRSSNYNLEVSMLSTLARKGVGVVESLLRS</sequence>
<comment type="caution">
    <text evidence="1">The sequence shown here is derived from an EMBL/GenBank/DDBJ whole genome shotgun (WGS) entry which is preliminary data.</text>
</comment>
<name>A0ABN0N1T8_9NEIS</name>
<organism evidence="1 2">
    <name type="scientific">Pseudogulbenkiania ferrooxidans EGD-HP2</name>
    <dbReference type="NCBI Taxonomy" id="1388764"/>
    <lineage>
        <taxon>Bacteria</taxon>
        <taxon>Pseudomonadati</taxon>
        <taxon>Pseudomonadota</taxon>
        <taxon>Betaproteobacteria</taxon>
        <taxon>Neisseriales</taxon>
        <taxon>Chromobacteriaceae</taxon>
        <taxon>Pseudogulbenkiania</taxon>
    </lineage>
</organism>
<accession>A0ABN0N1T8</accession>
<protein>
    <recommendedName>
        <fullName evidence="3">Type III secretion system protein PrgJ</fullName>
    </recommendedName>
</protein>
<dbReference type="NCBIfam" id="NF038054">
    <property type="entry name" value="T3SS_SctI"/>
    <property type="match status" value="1"/>
</dbReference>
<dbReference type="Proteomes" id="UP000016426">
    <property type="component" value="Unassembled WGS sequence"/>
</dbReference>
<gene>
    <name evidence="1" type="ORF">O166_16715</name>
</gene>
<dbReference type="RefSeq" id="WP_021478952.1">
    <property type="nucleotide sequence ID" value="NZ_AVPH01000288.1"/>
</dbReference>
<evidence type="ECO:0000313" key="1">
    <source>
        <dbReference type="EMBL" id="ERD99716.1"/>
    </source>
</evidence>
<proteinExistence type="predicted"/>
<evidence type="ECO:0000313" key="2">
    <source>
        <dbReference type="Proteomes" id="UP000016426"/>
    </source>
</evidence>
<dbReference type="InterPro" id="IPR047754">
    <property type="entry name" value="T3SS_SctI-like"/>
</dbReference>
<reference evidence="1 2" key="1">
    <citation type="journal article" date="2013" name="Genome Announc.">
        <title>Genome Sequence of the Pigment-Producing Bacterium Pseudogulbenkiania ferrooxidans, Isolated from Loktak Lake.</title>
        <authorList>
            <person name="Puranik S."/>
            <person name="Talkal R."/>
            <person name="Qureshi A."/>
            <person name="Khardenavis A."/>
            <person name="Kapley A."/>
            <person name="Purohit H.J."/>
        </authorList>
    </citation>
    <scope>NUCLEOTIDE SEQUENCE [LARGE SCALE GENOMIC DNA]</scope>
    <source>
        <strain evidence="1 2">EGD-HP2</strain>
    </source>
</reference>
<keyword evidence="2" id="KW-1185">Reference proteome</keyword>